<evidence type="ECO:0000313" key="8">
    <source>
        <dbReference type="EMBL" id="PRY14747.1"/>
    </source>
</evidence>
<sequence>MTGVAAGALLGLGVFCVWWSCWGTTPRRRPARRRPVRAVLDAAGWSDVPAVVFVAGSVLAAVAAAALVLALTRLPVLGVGAALSAGYGPTALARSRGDRRREDSAAQWPDAVDSLAAAVRAGSSLPDAVCGLATRGPRQFRPAFARFAAAHRASGAFEAELEDLRAELADPVFDRLAATLRMTRQVGGSDLGSTLRTLSGYLREDRRTRGELLARQSWTVSAARLAVAAPWVVLGLLATRPGTLAAYGDATGATVLAVGAVVTFGSYRLMLRLGRLPAPRRVLS</sequence>
<dbReference type="RefSeq" id="WP_106211306.1">
    <property type="nucleotide sequence ID" value="NZ_PVZF01000006.1"/>
</dbReference>
<name>A0A2T0R3V8_9ACTN</name>
<feature type="transmembrane region" description="Helical" evidence="6">
    <location>
        <begin position="50"/>
        <end position="71"/>
    </location>
</feature>
<dbReference type="EMBL" id="PVZF01000006">
    <property type="protein sequence ID" value="PRY14747.1"/>
    <property type="molecule type" value="Genomic_DNA"/>
</dbReference>
<organism evidence="8 9">
    <name type="scientific">Kineococcus rhizosphaerae</name>
    <dbReference type="NCBI Taxonomy" id="559628"/>
    <lineage>
        <taxon>Bacteria</taxon>
        <taxon>Bacillati</taxon>
        <taxon>Actinomycetota</taxon>
        <taxon>Actinomycetes</taxon>
        <taxon>Kineosporiales</taxon>
        <taxon>Kineosporiaceae</taxon>
        <taxon>Kineococcus</taxon>
    </lineage>
</organism>
<comment type="subcellular location">
    <subcellularLocation>
        <location evidence="1">Cell membrane</location>
        <topology evidence="1">Multi-pass membrane protein</topology>
    </subcellularLocation>
</comment>
<dbReference type="AlphaFoldDB" id="A0A2T0R3V8"/>
<evidence type="ECO:0000313" key="9">
    <source>
        <dbReference type="Proteomes" id="UP000238083"/>
    </source>
</evidence>
<dbReference type="PANTHER" id="PTHR35007">
    <property type="entry name" value="INTEGRAL MEMBRANE PROTEIN-RELATED"/>
    <property type="match status" value="1"/>
</dbReference>
<dbReference type="OrthoDB" id="3217742at2"/>
<feature type="transmembrane region" description="Helical" evidence="6">
    <location>
        <begin position="217"/>
        <end position="238"/>
    </location>
</feature>
<keyword evidence="2" id="KW-1003">Cell membrane</keyword>
<reference evidence="8 9" key="1">
    <citation type="submission" date="2018-03" db="EMBL/GenBank/DDBJ databases">
        <title>Genomic Encyclopedia of Archaeal and Bacterial Type Strains, Phase II (KMG-II): from individual species to whole genera.</title>
        <authorList>
            <person name="Goeker M."/>
        </authorList>
    </citation>
    <scope>NUCLEOTIDE SEQUENCE [LARGE SCALE GENOMIC DNA]</scope>
    <source>
        <strain evidence="8 9">DSM 19711</strain>
    </source>
</reference>
<evidence type="ECO:0000256" key="3">
    <source>
        <dbReference type="ARBA" id="ARBA00022692"/>
    </source>
</evidence>
<comment type="caution">
    <text evidence="8">The sequence shown here is derived from an EMBL/GenBank/DDBJ whole genome shotgun (WGS) entry which is preliminary data.</text>
</comment>
<gene>
    <name evidence="8" type="ORF">CLV37_106308</name>
</gene>
<evidence type="ECO:0000256" key="2">
    <source>
        <dbReference type="ARBA" id="ARBA00022475"/>
    </source>
</evidence>
<accession>A0A2T0R3V8</accession>
<dbReference type="Proteomes" id="UP000238083">
    <property type="component" value="Unassembled WGS sequence"/>
</dbReference>
<evidence type="ECO:0000256" key="5">
    <source>
        <dbReference type="ARBA" id="ARBA00023136"/>
    </source>
</evidence>
<dbReference type="PANTHER" id="PTHR35007:SF3">
    <property type="entry name" value="POSSIBLE CONSERVED ALANINE RICH MEMBRANE PROTEIN"/>
    <property type="match status" value="1"/>
</dbReference>
<dbReference type="Pfam" id="PF00482">
    <property type="entry name" value="T2SSF"/>
    <property type="match status" value="1"/>
</dbReference>
<feature type="domain" description="Type II secretion system protein GspF" evidence="7">
    <location>
        <begin position="112"/>
        <end position="237"/>
    </location>
</feature>
<evidence type="ECO:0000259" key="7">
    <source>
        <dbReference type="Pfam" id="PF00482"/>
    </source>
</evidence>
<evidence type="ECO:0000256" key="6">
    <source>
        <dbReference type="SAM" id="Phobius"/>
    </source>
</evidence>
<keyword evidence="5 6" id="KW-0472">Membrane</keyword>
<keyword evidence="4 6" id="KW-1133">Transmembrane helix</keyword>
<keyword evidence="3 6" id="KW-0812">Transmembrane</keyword>
<dbReference type="InterPro" id="IPR018076">
    <property type="entry name" value="T2SS_GspF_dom"/>
</dbReference>
<protein>
    <submittedName>
        <fullName evidence="8">Tight adherence protein B</fullName>
    </submittedName>
</protein>
<keyword evidence="9" id="KW-1185">Reference proteome</keyword>
<proteinExistence type="predicted"/>
<dbReference type="GO" id="GO:0005886">
    <property type="term" value="C:plasma membrane"/>
    <property type="evidence" value="ECO:0007669"/>
    <property type="project" value="UniProtKB-SubCell"/>
</dbReference>
<evidence type="ECO:0000256" key="4">
    <source>
        <dbReference type="ARBA" id="ARBA00022989"/>
    </source>
</evidence>
<feature type="transmembrane region" description="Helical" evidence="6">
    <location>
        <begin position="250"/>
        <end position="271"/>
    </location>
</feature>
<evidence type="ECO:0000256" key="1">
    <source>
        <dbReference type="ARBA" id="ARBA00004651"/>
    </source>
</evidence>